<accession>A0A150X5Z2</accession>
<name>A0A150X5Z2_9BACT</name>
<sequence>MNSIVLNKWNSIRTKVILTIGVLVAIGATAFAHEIDGAKLTKEEARQLIDLVKEELDVKEGTKSFLLDEDGLLEEVSTLSIIKIYDANDELLLEAPITKLRQYKNKHLRRLLNASDFLTAYGNSKYYRLDI</sequence>
<evidence type="ECO:0000256" key="1">
    <source>
        <dbReference type="SAM" id="Coils"/>
    </source>
</evidence>
<dbReference type="OrthoDB" id="981633at2"/>
<keyword evidence="3" id="KW-1185">Reference proteome</keyword>
<evidence type="ECO:0000313" key="3">
    <source>
        <dbReference type="Proteomes" id="UP000075606"/>
    </source>
</evidence>
<organism evidence="2 3">
    <name type="scientific">Roseivirga spongicola</name>
    <dbReference type="NCBI Taxonomy" id="333140"/>
    <lineage>
        <taxon>Bacteria</taxon>
        <taxon>Pseudomonadati</taxon>
        <taxon>Bacteroidota</taxon>
        <taxon>Cytophagia</taxon>
        <taxon>Cytophagales</taxon>
        <taxon>Roseivirgaceae</taxon>
        <taxon>Roseivirga</taxon>
    </lineage>
</organism>
<feature type="coiled-coil region" evidence="1">
    <location>
        <begin position="35"/>
        <end position="62"/>
    </location>
</feature>
<evidence type="ECO:0000313" key="2">
    <source>
        <dbReference type="EMBL" id="KYG74104.1"/>
    </source>
</evidence>
<proteinExistence type="predicted"/>
<comment type="caution">
    <text evidence="2">The sequence shown here is derived from an EMBL/GenBank/DDBJ whole genome shotgun (WGS) entry which is preliminary data.</text>
</comment>
<dbReference type="AlphaFoldDB" id="A0A150X5Z2"/>
<dbReference type="EMBL" id="LRPC01000028">
    <property type="protein sequence ID" value="KYG74104.1"/>
    <property type="molecule type" value="Genomic_DNA"/>
</dbReference>
<reference evidence="2 3" key="1">
    <citation type="submission" date="2016-01" db="EMBL/GenBank/DDBJ databases">
        <title>Genome sequencing of Roseivirga spongicola UST030701-084.</title>
        <authorList>
            <person name="Selvaratnam C."/>
            <person name="Thevarajoo S."/>
            <person name="Goh K.M."/>
            <person name="Ee R."/>
            <person name="Chan K.-G."/>
            <person name="Chong C.S."/>
        </authorList>
    </citation>
    <scope>NUCLEOTIDE SEQUENCE [LARGE SCALE GENOMIC DNA]</scope>
    <source>
        <strain evidence="2 3">UST030701-084</strain>
    </source>
</reference>
<keyword evidence="1" id="KW-0175">Coiled coil</keyword>
<protein>
    <submittedName>
        <fullName evidence="2">Uncharacterized protein</fullName>
    </submittedName>
</protein>
<dbReference type="RefSeq" id="WP_068223561.1">
    <property type="nucleotide sequence ID" value="NZ_CP139724.1"/>
</dbReference>
<dbReference type="Proteomes" id="UP000075606">
    <property type="component" value="Unassembled WGS sequence"/>
</dbReference>
<gene>
    <name evidence="2" type="ORF">AWW68_15730</name>
</gene>